<gene>
    <name evidence="1" type="ORF">FHETE_4039</name>
</gene>
<dbReference type="OrthoDB" id="39175at2759"/>
<dbReference type="Proteomes" id="UP000567885">
    <property type="component" value="Unassembled WGS sequence"/>
</dbReference>
<protein>
    <submittedName>
        <fullName evidence="1">Fungal specific transcription factor</fullName>
    </submittedName>
</protein>
<comment type="caution">
    <text evidence="1">The sequence shown here is derived from an EMBL/GenBank/DDBJ whole genome shotgun (WGS) entry which is preliminary data.</text>
</comment>
<dbReference type="AlphaFoldDB" id="A0A8H5TM94"/>
<sequence length="342" mass="37133">MLQASSVDGRRQSDNFPTFLVPAPTAKSYQNLSTVCVHFSVSERIVSTSTLTFFSESRVTSLAAFFTNIHPVYPFLDQPEFVAQATNAYLDDLMRINAPFCALYYAVLALGSTDSDDEDIGCIIPVVPESVFGDYDWFTAAIRLARISSIAYSNLFSAICHFNIIFAIERLAIHVTTDKGNALEGGGTSLASAARTVADLTIIDIEPYVSIFISGILPLSALFILFDDIIHNPLHARTEKNVVLLENTSCYFVSLDYVSAGALPGGIIAEFAGIARRYASNVGQRRFEGTFGQAATMASAEFAADGRVIPGHPLPTYPNTCDNTSQVERDELKALFGTAFPD</sequence>
<evidence type="ECO:0000313" key="1">
    <source>
        <dbReference type="EMBL" id="KAF5671669.1"/>
    </source>
</evidence>
<proteinExistence type="predicted"/>
<keyword evidence="2" id="KW-1185">Reference proteome</keyword>
<reference evidence="1 2" key="1">
    <citation type="submission" date="2020-05" db="EMBL/GenBank/DDBJ databases">
        <title>Identification and distribution of gene clusters putatively required for synthesis of sphingolipid metabolism inhibitors in phylogenetically diverse species of the filamentous fungus Fusarium.</title>
        <authorList>
            <person name="Kim H.-S."/>
            <person name="Busman M."/>
            <person name="Brown D.W."/>
            <person name="Divon H."/>
            <person name="Uhlig S."/>
            <person name="Proctor R.H."/>
        </authorList>
    </citation>
    <scope>NUCLEOTIDE SEQUENCE [LARGE SCALE GENOMIC DNA]</scope>
    <source>
        <strain evidence="1 2">NRRL 20693</strain>
    </source>
</reference>
<organism evidence="1 2">
    <name type="scientific">Fusarium heterosporum</name>
    <dbReference type="NCBI Taxonomy" id="42747"/>
    <lineage>
        <taxon>Eukaryota</taxon>
        <taxon>Fungi</taxon>
        <taxon>Dikarya</taxon>
        <taxon>Ascomycota</taxon>
        <taxon>Pezizomycotina</taxon>
        <taxon>Sordariomycetes</taxon>
        <taxon>Hypocreomycetidae</taxon>
        <taxon>Hypocreales</taxon>
        <taxon>Nectriaceae</taxon>
        <taxon>Fusarium</taxon>
        <taxon>Fusarium heterosporum species complex</taxon>
    </lineage>
</organism>
<name>A0A8H5TM94_FUSHE</name>
<evidence type="ECO:0000313" key="2">
    <source>
        <dbReference type="Proteomes" id="UP000567885"/>
    </source>
</evidence>
<dbReference type="EMBL" id="JAAGWQ010000065">
    <property type="protein sequence ID" value="KAF5671669.1"/>
    <property type="molecule type" value="Genomic_DNA"/>
</dbReference>
<accession>A0A8H5TM94</accession>
<dbReference type="CDD" id="cd12148">
    <property type="entry name" value="fungal_TF_MHR"/>
    <property type="match status" value="1"/>
</dbReference>